<dbReference type="GO" id="GO:0030272">
    <property type="term" value="F:5-formyltetrahydrofolate cyclo-ligase activity"/>
    <property type="evidence" value="ECO:0007669"/>
    <property type="project" value="UniProtKB-EC"/>
</dbReference>
<dbReference type="HOGENOM" id="CLU_066245_1_1_3"/>
<comment type="similarity">
    <text evidence="1 5">Belongs to the 5-formyltetrahydrofolate cyclo-ligase family.</text>
</comment>
<keyword evidence="5" id="KW-0479">Metal-binding</keyword>
<feature type="binding site" evidence="4">
    <location>
        <begin position="153"/>
        <end position="161"/>
    </location>
    <ligand>
        <name>ATP</name>
        <dbReference type="ChEBI" id="CHEBI:30616"/>
    </ligand>
</feature>
<evidence type="ECO:0000256" key="3">
    <source>
        <dbReference type="ARBA" id="ARBA00022840"/>
    </source>
</evidence>
<comment type="cofactor">
    <cofactor evidence="5">
        <name>Mg(2+)</name>
        <dbReference type="ChEBI" id="CHEBI:18420"/>
    </cofactor>
</comment>
<proteinExistence type="inferred from homology"/>
<dbReference type="PANTHER" id="PTHR23407:SF1">
    <property type="entry name" value="5-FORMYLTETRAHYDROFOLATE CYCLO-LIGASE"/>
    <property type="match status" value="1"/>
</dbReference>
<dbReference type="NCBIfam" id="TIGR02727">
    <property type="entry name" value="MTHFS_bact"/>
    <property type="match status" value="1"/>
</dbReference>
<dbReference type="KEGG" id="dsl:Dacsa_1849"/>
<dbReference type="eggNOG" id="COG0212">
    <property type="taxonomic scope" value="Bacteria"/>
</dbReference>
<evidence type="ECO:0000256" key="5">
    <source>
        <dbReference type="RuleBase" id="RU361279"/>
    </source>
</evidence>
<dbReference type="Pfam" id="PF01812">
    <property type="entry name" value="5-FTHF_cyc-lig"/>
    <property type="match status" value="1"/>
</dbReference>
<feature type="binding site" evidence="4">
    <location>
        <begin position="25"/>
        <end position="29"/>
    </location>
    <ligand>
        <name>ATP</name>
        <dbReference type="ChEBI" id="CHEBI:30616"/>
    </ligand>
</feature>
<dbReference type="PIRSF" id="PIRSF006806">
    <property type="entry name" value="FTHF_cligase"/>
    <property type="match status" value="1"/>
</dbReference>
<feature type="binding site" evidence="4">
    <location>
        <position position="80"/>
    </location>
    <ligand>
        <name>substrate</name>
    </ligand>
</feature>
<dbReference type="RefSeq" id="WP_015229502.1">
    <property type="nucleotide sequence ID" value="NC_019780.1"/>
</dbReference>
<dbReference type="EC" id="6.3.3.2" evidence="5"/>
<dbReference type="InterPro" id="IPR024185">
    <property type="entry name" value="FTHF_cligase-like_sf"/>
</dbReference>
<dbReference type="Proteomes" id="UP000010482">
    <property type="component" value="Chromosome"/>
</dbReference>
<keyword evidence="3 4" id="KW-0067">ATP-binding</keyword>
<keyword evidence="5" id="KW-0460">Magnesium</keyword>
<dbReference type="GO" id="GO:0035999">
    <property type="term" value="P:tetrahydrofolate interconversion"/>
    <property type="evidence" value="ECO:0007669"/>
    <property type="project" value="TreeGrafter"/>
</dbReference>
<dbReference type="STRING" id="13035.Dacsa_1849"/>
<dbReference type="AlphaFoldDB" id="K9YVY0"/>
<sequence length="221" mass="24843">MAEILLSGKRHLALPTLLRGKMVDKKRLRKELLQARKSLSEQEWDNKSQAICEALNQYLDMSSVVSEGGTILSYFYFRSEPSLDPLFNLSVYSWGVPRCVENELSWHFWKPGDALTKGGFGIREPLPSAPICSPEAVDLILVPAVACDSRGYRLGYGGGFYDRLFAQPQWRRISKIGIVFDLALVSELPTDAWDVPLDGVCTDQRLIINSDQLSKYGRQGE</sequence>
<dbReference type="GO" id="GO:0009396">
    <property type="term" value="P:folic acid-containing compound biosynthetic process"/>
    <property type="evidence" value="ECO:0007669"/>
    <property type="project" value="TreeGrafter"/>
</dbReference>
<dbReference type="EMBL" id="CP003944">
    <property type="protein sequence ID" value="AFZ50505.1"/>
    <property type="molecule type" value="Genomic_DNA"/>
</dbReference>
<evidence type="ECO:0000256" key="2">
    <source>
        <dbReference type="ARBA" id="ARBA00022741"/>
    </source>
</evidence>
<dbReference type="InterPro" id="IPR002698">
    <property type="entry name" value="FTHF_cligase"/>
</dbReference>
<protein>
    <recommendedName>
        <fullName evidence="5">5-formyltetrahydrofolate cyclo-ligase</fullName>
        <ecNumber evidence="5">6.3.3.2</ecNumber>
    </recommendedName>
</protein>
<gene>
    <name evidence="6" type="ORF">Dacsa_1849</name>
</gene>
<dbReference type="PANTHER" id="PTHR23407">
    <property type="entry name" value="ATPASE INHIBITOR/5-FORMYLTETRAHYDROFOLATE CYCLO-LIGASE"/>
    <property type="match status" value="1"/>
</dbReference>
<keyword evidence="7" id="KW-1185">Reference proteome</keyword>
<dbReference type="Gene3D" id="3.40.50.10420">
    <property type="entry name" value="NagB/RpiA/CoA transferase-like"/>
    <property type="match status" value="1"/>
</dbReference>
<name>K9YVY0_DACS8</name>
<dbReference type="GO" id="GO:0046872">
    <property type="term" value="F:metal ion binding"/>
    <property type="evidence" value="ECO:0007669"/>
    <property type="project" value="UniProtKB-KW"/>
</dbReference>
<dbReference type="PATRIC" id="fig|13035.3.peg.2094"/>
<evidence type="ECO:0000256" key="4">
    <source>
        <dbReference type="PIRSR" id="PIRSR006806-1"/>
    </source>
</evidence>
<keyword evidence="2 4" id="KW-0547">Nucleotide-binding</keyword>
<dbReference type="InterPro" id="IPR037171">
    <property type="entry name" value="NagB/RpiA_transferase-like"/>
</dbReference>
<comment type="catalytic activity">
    <reaction evidence="5">
        <text>(6S)-5-formyl-5,6,7,8-tetrahydrofolate + ATP = (6R)-5,10-methenyltetrahydrofolate + ADP + phosphate</text>
        <dbReference type="Rhea" id="RHEA:10488"/>
        <dbReference type="ChEBI" id="CHEBI:30616"/>
        <dbReference type="ChEBI" id="CHEBI:43474"/>
        <dbReference type="ChEBI" id="CHEBI:57455"/>
        <dbReference type="ChEBI" id="CHEBI:57457"/>
        <dbReference type="ChEBI" id="CHEBI:456216"/>
        <dbReference type="EC" id="6.3.3.2"/>
    </reaction>
</comment>
<reference evidence="6" key="1">
    <citation type="submission" date="2012-04" db="EMBL/GenBank/DDBJ databases">
        <title>Finished genome of Dactylococcopsis salina PCC 8305.</title>
        <authorList>
            <consortium name="US DOE Joint Genome Institute"/>
            <person name="Gugger M."/>
            <person name="Coursin T."/>
            <person name="Rippka R."/>
            <person name="Tandeau De Marsac N."/>
            <person name="Huntemann M."/>
            <person name="Wei C.-L."/>
            <person name="Han J."/>
            <person name="Detter J.C."/>
            <person name="Han C."/>
            <person name="Tapia R."/>
            <person name="Daligault H."/>
            <person name="Chen A."/>
            <person name="Krypides N."/>
            <person name="Mavromatis K."/>
            <person name="Markowitz V."/>
            <person name="Szeto E."/>
            <person name="Ivanova N."/>
            <person name="Ovchinnikova G."/>
            <person name="Pagani I."/>
            <person name="Pati A."/>
            <person name="Goodwin L."/>
            <person name="Peters L."/>
            <person name="Pitluck S."/>
            <person name="Woyke T."/>
            <person name="Kerfeld C."/>
        </authorList>
    </citation>
    <scope>NUCLEOTIDE SEQUENCE [LARGE SCALE GENOMIC DNA]</scope>
    <source>
        <strain evidence="6">PCC 8305</strain>
    </source>
</reference>
<dbReference type="SUPFAM" id="SSF100950">
    <property type="entry name" value="NagB/RpiA/CoA transferase-like"/>
    <property type="match status" value="1"/>
</dbReference>
<accession>K9YVY0</accession>
<dbReference type="GO" id="GO:0005524">
    <property type="term" value="F:ATP binding"/>
    <property type="evidence" value="ECO:0007669"/>
    <property type="project" value="UniProtKB-KW"/>
</dbReference>
<evidence type="ECO:0000256" key="1">
    <source>
        <dbReference type="ARBA" id="ARBA00010638"/>
    </source>
</evidence>
<evidence type="ECO:0000313" key="6">
    <source>
        <dbReference type="EMBL" id="AFZ50505.1"/>
    </source>
</evidence>
<evidence type="ECO:0000313" key="7">
    <source>
        <dbReference type="Proteomes" id="UP000010482"/>
    </source>
</evidence>
<organism evidence="6 7">
    <name type="scientific">Dactylococcopsis salina (strain PCC 8305)</name>
    <name type="common">Myxobactron salinum</name>
    <dbReference type="NCBI Taxonomy" id="13035"/>
    <lineage>
        <taxon>Bacteria</taxon>
        <taxon>Bacillati</taxon>
        <taxon>Cyanobacteriota</taxon>
        <taxon>Cyanophyceae</taxon>
        <taxon>Nodosilineales</taxon>
        <taxon>Cymatolegaceae</taxon>
        <taxon>Dactylococcopsis</taxon>
    </lineage>
</organism>